<evidence type="ECO:0000313" key="3">
    <source>
        <dbReference type="Proteomes" id="UP000694546"/>
    </source>
</evidence>
<dbReference type="PANTHER" id="PTHR21521">
    <property type="entry name" value="AMUN, ISOFORM A"/>
    <property type="match status" value="1"/>
</dbReference>
<dbReference type="PANTHER" id="PTHR21521:SF0">
    <property type="entry name" value="AMUN, ISOFORM A"/>
    <property type="match status" value="1"/>
</dbReference>
<evidence type="ECO:0000256" key="1">
    <source>
        <dbReference type="SAM" id="MobiDB-lite"/>
    </source>
</evidence>
<feature type="region of interest" description="Disordered" evidence="1">
    <location>
        <begin position="209"/>
        <end position="234"/>
    </location>
</feature>
<dbReference type="GeneTree" id="ENSGT00530000064671"/>
<proteinExistence type="predicted"/>
<dbReference type="Ensembl" id="ENSGMOT00000018561.2">
    <property type="protein sequence ID" value="ENSGMOP00000018114.2"/>
    <property type="gene ID" value="ENSGMOG00000016864.2"/>
</dbReference>
<reference evidence="2" key="2">
    <citation type="submission" date="2025-09" db="UniProtKB">
        <authorList>
            <consortium name="Ensembl"/>
        </authorList>
    </citation>
    <scope>IDENTIFICATION</scope>
</reference>
<dbReference type="OMA" id="NKVDPQQ"/>
<protein>
    <submittedName>
        <fullName evidence="2">Zgc:112496</fullName>
    </submittedName>
</protein>
<sequence length="234" mass="26250">MSSLFACEDPDRWRRVYDQYWDVVEAKSAVKGKKSGKLQPLEKWYQEQLPALISSRSERYVTHPELVKLMEWKLTRGSFRPRLQQLLASNAAAAVELCSRKAFSLLPDVRAAIAELSALKAVGPATASAVLAAGCPEHAAFMSDEGVGSVPGLTPIQYTARHYHRYLDRLLERTAQLNQADPERDWTPHRAERCLWAWAVAGRLQLPLLEEQGGGGEGRSPEADERPTKKRRTD</sequence>
<name>A0A8C4ZMN3_GADMO</name>
<reference evidence="2" key="1">
    <citation type="submission" date="2025-08" db="UniProtKB">
        <authorList>
            <consortium name="Ensembl"/>
        </authorList>
    </citation>
    <scope>IDENTIFICATION</scope>
</reference>
<accession>A0A8C4ZMN3</accession>
<dbReference type="AlphaFoldDB" id="A0A8C4ZMN3"/>
<organism evidence="2 3">
    <name type="scientific">Gadus morhua</name>
    <name type="common">Atlantic cod</name>
    <dbReference type="NCBI Taxonomy" id="8049"/>
    <lineage>
        <taxon>Eukaryota</taxon>
        <taxon>Metazoa</taxon>
        <taxon>Chordata</taxon>
        <taxon>Craniata</taxon>
        <taxon>Vertebrata</taxon>
        <taxon>Euteleostomi</taxon>
        <taxon>Actinopterygii</taxon>
        <taxon>Neopterygii</taxon>
        <taxon>Teleostei</taxon>
        <taxon>Neoteleostei</taxon>
        <taxon>Acanthomorphata</taxon>
        <taxon>Zeiogadaria</taxon>
        <taxon>Gadariae</taxon>
        <taxon>Gadiformes</taxon>
        <taxon>Gadoidei</taxon>
        <taxon>Gadidae</taxon>
        <taxon>Gadus</taxon>
    </lineage>
</organism>
<keyword evidence="3" id="KW-1185">Reference proteome</keyword>
<evidence type="ECO:0000313" key="2">
    <source>
        <dbReference type="Ensembl" id="ENSGMOP00000018114.2"/>
    </source>
</evidence>
<dbReference type="Proteomes" id="UP000694546">
    <property type="component" value="Chromosome 18"/>
</dbReference>